<organism evidence="1 2">
    <name type="scientific">Flavobacterium polysaccharolyticum</name>
    <dbReference type="NCBI Taxonomy" id="3133148"/>
    <lineage>
        <taxon>Bacteria</taxon>
        <taxon>Pseudomonadati</taxon>
        <taxon>Bacteroidota</taxon>
        <taxon>Flavobacteriia</taxon>
        <taxon>Flavobacteriales</taxon>
        <taxon>Flavobacteriaceae</taxon>
        <taxon>Flavobacterium</taxon>
    </lineage>
</organism>
<keyword evidence="2" id="KW-1185">Reference proteome</keyword>
<dbReference type="EMBL" id="JBCGDP010000001">
    <property type="protein sequence ID" value="MEM0575145.1"/>
    <property type="molecule type" value="Genomic_DNA"/>
</dbReference>
<dbReference type="RefSeq" id="WP_342690286.1">
    <property type="nucleotide sequence ID" value="NZ_JBCGDP010000001.1"/>
</dbReference>
<comment type="caution">
    <text evidence="1">The sequence shown here is derived from an EMBL/GenBank/DDBJ whole genome shotgun (WGS) entry which is preliminary data.</text>
</comment>
<dbReference type="Proteomes" id="UP001468798">
    <property type="component" value="Unassembled WGS sequence"/>
</dbReference>
<protein>
    <submittedName>
        <fullName evidence="1">Uncharacterized protein</fullName>
    </submittedName>
</protein>
<sequence>MALQTLNTIKDWFKTGLKPSQTQFWDTWDSFRHKNDKVPVTEVEGLDELLDQLPPKTIYESGQLLVFKNPGNESVNNFLEPDDTVIGFVEGDFLNAGTYYGGDPMLLSSYEFRLPTLPFIFYNEAELQTIPPEDYFSNVSDLFYHNVNLDGGNGTITSVYQLLDADYNYLGEVLLGPIPVTEWLPVKERTTGELVLEYQIPNAAFWNNLYAANSSFYWSQILIEFSPRDGRANRIVTARIFAGTLDQVEGDNLRSANVFQTMPDEGEYKIIELRNTYFGTSQTILKIRYK</sequence>
<gene>
    <name evidence="1" type="ORF">WFZ86_01440</name>
</gene>
<proteinExistence type="predicted"/>
<reference evidence="1 2" key="1">
    <citation type="submission" date="2024-03" db="EMBL/GenBank/DDBJ databases">
        <title>Two novel species of the genus Flavobacterium exhibiting potentially degradation of complex polysaccharides.</title>
        <authorList>
            <person name="Lian X."/>
        </authorList>
    </citation>
    <scope>NUCLEOTIDE SEQUENCE [LARGE SCALE GENOMIC DNA]</scope>
    <source>
        <strain evidence="1 2">N6</strain>
    </source>
</reference>
<name>A0ABU9NII3_9FLAO</name>
<evidence type="ECO:0000313" key="1">
    <source>
        <dbReference type="EMBL" id="MEM0575145.1"/>
    </source>
</evidence>
<evidence type="ECO:0000313" key="2">
    <source>
        <dbReference type="Proteomes" id="UP001468798"/>
    </source>
</evidence>
<accession>A0ABU9NII3</accession>